<sequence length="576" mass="64321">MKREWKWLGIVLLVFAVSLAVTGIFCKLEWASIDQRHLAKTELNAQIACDYFKNDLEDGVNVAEAIDAGVVGNSGAVDRVAKTARYMIKKYPNIHSMQLVHQGQTVRVLRGKTEIVPSDLQKGSQADKDLNYCRRKRLTGIIGPAKLKNIGKGILICKPIFIKGKFWGYTVVTIKQSRLFKKTFKNLDSLSYYYRLSKTHVTGGDFQQMNSTMGQKPAQASVTFKLGGCSWKLETCRKDAGTMPGQIKGGLALGFTIAVVNSLLACLLLNYIERGKNLAKLVNTDYLTGLMSRQAFDRDASKHLESHPSEPAVGAIIDIDDFKYINDLYGHEAGDEALKAVAQVLRADFGGQGLVCRNGGDEFAVLLPDTTLTEGRAIFQKLYRHELTFVHNGKKYPYTVSLGFAAYPEQGKSREELLNRADMALYTVKSTGKGTMAAYSENMLKEGRSQLGFNLRDLAVNLPGAFFIYRQEDEKILFANKELLNLLECDNMEEFIKFVGRSVKGLLAPEDYERTIASRNAQIGDGDEGRATLDYHVITRKTHRRLKMHAVAHMVKNPYFGKIYYVILGSRGEEAD</sequence>
<feature type="domain" description="GGDEF" evidence="1">
    <location>
        <begin position="310"/>
        <end position="441"/>
    </location>
</feature>
<dbReference type="Proteomes" id="UP000438120">
    <property type="component" value="Unassembled WGS sequence"/>
</dbReference>
<dbReference type="Pfam" id="PF00990">
    <property type="entry name" value="GGDEF"/>
    <property type="match status" value="1"/>
</dbReference>
<dbReference type="Gene3D" id="3.30.70.270">
    <property type="match status" value="1"/>
</dbReference>
<comment type="caution">
    <text evidence="2">The sequence shown here is derived from an EMBL/GenBank/DDBJ whole genome shotgun (WGS) entry which is preliminary data.</text>
</comment>
<dbReference type="EMBL" id="VUMX01000011">
    <property type="protein sequence ID" value="MST87071.1"/>
    <property type="molecule type" value="Genomic_DNA"/>
</dbReference>
<dbReference type="SUPFAM" id="SSF55073">
    <property type="entry name" value="Nucleotide cyclase"/>
    <property type="match status" value="1"/>
</dbReference>
<dbReference type="InterPro" id="IPR029787">
    <property type="entry name" value="Nucleotide_cyclase"/>
</dbReference>
<dbReference type="GO" id="GO:1902201">
    <property type="term" value="P:negative regulation of bacterial-type flagellum-dependent cell motility"/>
    <property type="evidence" value="ECO:0007669"/>
    <property type="project" value="TreeGrafter"/>
</dbReference>
<dbReference type="GO" id="GO:0043709">
    <property type="term" value="P:cell adhesion involved in single-species biofilm formation"/>
    <property type="evidence" value="ECO:0007669"/>
    <property type="project" value="TreeGrafter"/>
</dbReference>
<evidence type="ECO:0000259" key="1">
    <source>
        <dbReference type="PROSITE" id="PS50887"/>
    </source>
</evidence>
<dbReference type="InterPro" id="IPR000160">
    <property type="entry name" value="GGDEF_dom"/>
</dbReference>
<evidence type="ECO:0000313" key="3">
    <source>
        <dbReference type="Proteomes" id="UP000438120"/>
    </source>
</evidence>
<dbReference type="OrthoDB" id="9759607at2"/>
<name>A0A6A8ME56_9LACO</name>
<organism evidence="2 3">
    <name type="scientific">Lactobacillus porci</name>
    <dbReference type="NCBI Taxonomy" id="2012477"/>
    <lineage>
        <taxon>Bacteria</taxon>
        <taxon>Bacillati</taxon>
        <taxon>Bacillota</taxon>
        <taxon>Bacilli</taxon>
        <taxon>Lactobacillales</taxon>
        <taxon>Lactobacillaceae</taxon>
        <taxon>Lactobacillus</taxon>
    </lineage>
</organism>
<dbReference type="PANTHER" id="PTHR45138:SF24">
    <property type="entry name" value="DIGUANYLATE CYCLASE DGCC-RELATED"/>
    <property type="match status" value="1"/>
</dbReference>
<dbReference type="AlphaFoldDB" id="A0A6A8ME56"/>
<dbReference type="PANTHER" id="PTHR45138">
    <property type="entry name" value="REGULATORY COMPONENTS OF SENSORY TRANSDUCTION SYSTEM"/>
    <property type="match status" value="1"/>
</dbReference>
<keyword evidence="3" id="KW-1185">Reference proteome</keyword>
<evidence type="ECO:0000313" key="2">
    <source>
        <dbReference type="EMBL" id="MST87071.1"/>
    </source>
</evidence>
<dbReference type="InterPro" id="IPR043128">
    <property type="entry name" value="Rev_trsase/Diguanyl_cyclase"/>
</dbReference>
<dbReference type="CDD" id="cd01949">
    <property type="entry name" value="GGDEF"/>
    <property type="match status" value="1"/>
</dbReference>
<proteinExistence type="predicted"/>
<dbReference type="GO" id="GO:0052621">
    <property type="term" value="F:diguanylate cyclase activity"/>
    <property type="evidence" value="ECO:0007669"/>
    <property type="project" value="TreeGrafter"/>
</dbReference>
<dbReference type="RefSeq" id="WP_154548471.1">
    <property type="nucleotide sequence ID" value="NZ_VUMX01000011.1"/>
</dbReference>
<reference evidence="2 3" key="1">
    <citation type="submission" date="2019-08" db="EMBL/GenBank/DDBJ databases">
        <title>In-depth cultivation of the pig gut microbiome towards novel bacterial diversity and tailored functional studies.</title>
        <authorList>
            <person name="Wylensek D."/>
            <person name="Hitch T.C.A."/>
            <person name="Clavel T."/>
        </authorList>
    </citation>
    <scope>NUCLEOTIDE SEQUENCE [LARGE SCALE GENOMIC DNA]</scope>
    <source>
        <strain evidence="2 3">Bifido-178-WT-2B</strain>
    </source>
</reference>
<dbReference type="NCBIfam" id="TIGR00254">
    <property type="entry name" value="GGDEF"/>
    <property type="match status" value="1"/>
</dbReference>
<dbReference type="InterPro" id="IPR050469">
    <property type="entry name" value="Diguanylate_Cyclase"/>
</dbReference>
<gene>
    <name evidence="2" type="ORF">FYJ62_05325</name>
</gene>
<protein>
    <submittedName>
        <fullName evidence="2">GGDEF domain-containing protein</fullName>
    </submittedName>
</protein>
<dbReference type="SMART" id="SM00267">
    <property type="entry name" value="GGDEF"/>
    <property type="match status" value="1"/>
</dbReference>
<dbReference type="PROSITE" id="PS50887">
    <property type="entry name" value="GGDEF"/>
    <property type="match status" value="1"/>
</dbReference>
<accession>A0A6A8ME56</accession>
<dbReference type="GO" id="GO:0005886">
    <property type="term" value="C:plasma membrane"/>
    <property type="evidence" value="ECO:0007669"/>
    <property type="project" value="TreeGrafter"/>
</dbReference>